<feature type="compositionally biased region" description="Basic residues" evidence="1">
    <location>
        <begin position="142"/>
        <end position="170"/>
    </location>
</feature>
<proteinExistence type="predicted"/>
<dbReference type="Gene3D" id="3.40.140.20">
    <property type="match status" value="3"/>
</dbReference>
<dbReference type="AlphaFoldDB" id="A0AA47M3I3"/>
<dbReference type="Pfam" id="PF01808">
    <property type="entry name" value="AICARFT_IMPCHas"/>
    <property type="match status" value="1"/>
</dbReference>
<sequence>MSSFGDFIALSDVCDVPTAKIISREVSDGIIAPGYEEEALKILSKKKGGKYCVLQMDPEYEPEEPEVRVLFGLHLKQNRNGALIDKKLFSKVVSKGTLSEDALRDLIVATIAVKYTQSNSVCYAKDGQVTPPGSPWITLPGKKRRRRRRERRQKRGCRSRVRARLSRQPHKPSLPSLFITNARSLPNKIEELELTISMQKNIQDCCVMVITETWLTPTIPAEAIKLAGRIAHRADRTPDSGKSRGGGLCVYTNTNWCTNAVTTDTYCSPDVEYLSVRCRPFYLPHEFAVIIITADYIHPDANAKTALDSLLTAISNQQRDHPDGVYVIAGDFNKANLKTVLPKFHQHVHCPTRGRNTLDHVYIKHGLKTSPLPHLGQSDHISLFLTPAYRPRICTSGPTTKVLQVRLFAKMSCLGIPLNLCLWIKDFLTNRPQVVRMGLHLSPTLTLSTGALQGCMLSPLLYSPKKSSDHFLYSMYSNYSRNRFSPTHDCTPSHTTNTIVKFSDDTTVVGLITKGDESAYREEVQRLTEWCSENNLNLNIKKTKELIIDYRKKQDTHTPLHVNREGGESVQLQILGHTHLRKPIMDNKHHSNSKESTAAVILSLHTQESQSLTTTPECAHIILSWYGSSSAADRKSLQRTIKNAQNINQQLPTMDTIFNSRCLQKTHNILKDSFHPANYLETLQVIGIGAGQQSRIHCTRLAGDKADNWWLRRHPRVLGMKFRSGVKRAEIANAIDQYVSNTIGEGADLAAWKAMFEEVPELLTETEKQNWVSSLQGVALSSDAFFPFRDNVDRARRSGVAYIAAPAGSTADEVVIKACNEQGITLVHTTLRLFHH</sequence>
<dbReference type="PANTHER" id="PTHR11692">
    <property type="entry name" value="BIFUNCTIONAL PURINE BIOSYNTHESIS PROTEIN PURH"/>
    <property type="match status" value="1"/>
</dbReference>
<dbReference type="GO" id="GO:0004643">
    <property type="term" value="F:phosphoribosylaminoimidazolecarboxamide formyltransferase activity"/>
    <property type="evidence" value="ECO:0007669"/>
    <property type="project" value="InterPro"/>
</dbReference>
<organism evidence="2 3">
    <name type="scientific">Merluccius polli</name>
    <name type="common">Benguela hake</name>
    <name type="synonym">Merluccius cadenati</name>
    <dbReference type="NCBI Taxonomy" id="89951"/>
    <lineage>
        <taxon>Eukaryota</taxon>
        <taxon>Metazoa</taxon>
        <taxon>Chordata</taxon>
        <taxon>Craniata</taxon>
        <taxon>Vertebrata</taxon>
        <taxon>Euteleostomi</taxon>
        <taxon>Actinopterygii</taxon>
        <taxon>Neopterygii</taxon>
        <taxon>Teleostei</taxon>
        <taxon>Neoteleostei</taxon>
        <taxon>Acanthomorphata</taxon>
        <taxon>Zeiogadaria</taxon>
        <taxon>Gadariae</taxon>
        <taxon>Gadiformes</taxon>
        <taxon>Gadoidei</taxon>
        <taxon>Merlucciidae</taxon>
        <taxon>Merluccius</taxon>
    </lineage>
</organism>
<dbReference type="InterPro" id="IPR024050">
    <property type="entry name" value="AICAR_Tfase_insert_dom_sf"/>
</dbReference>
<dbReference type="PANTHER" id="PTHR11692:SF0">
    <property type="entry name" value="BIFUNCTIONAL PURINE BIOSYNTHESIS PROTEIN ATIC"/>
    <property type="match status" value="1"/>
</dbReference>
<dbReference type="SUPFAM" id="SSF53927">
    <property type="entry name" value="Cytidine deaminase-like"/>
    <property type="match status" value="2"/>
</dbReference>
<dbReference type="Gene3D" id="3.60.10.10">
    <property type="entry name" value="Endonuclease/exonuclease/phosphatase"/>
    <property type="match status" value="1"/>
</dbReference>
<dbReference type="Proteomes" id="UP001174136">
    <property type="component" value="Unassembled WGS sequence"/>
</dbReference>
<reference evidence="2" key="1">
    <citation type="journal article" date="2023" name="Front. Mar. Sci.">
        <title>A new Merluccius polli reference genome to investigate the effects of global change in West African waters.</title>
        <authorList>
            <person name="Mateo J.L."/>
            <person name="Blanco-Fernandez C."/>
            <person name="Garcia-Vazquez E."/>
            <person name="Machado-Schiaffino G."/>
        </authorList>
    </citation>
    <scope>NUCLEOTIDE SEQUENCE</scope>
    <source>
        <strain evidence="2">C29</strain>
        <tissue evidence="2">Fin</tissue>
    </source>
</reference>
<dbReference type="SUPFAM" id="SSF56219">
    <property type="entry name" value="DNase I-like"/>
    <property type="match status" value="1"/>
</dbReference>
<dbReference type="GO" id="GO:0006189">
    <property type="term" value="P:'de novo' IMP biosynthetic process"/>
    <property type="evidence" value="ECO:0007669"/>
    <property type="project" value="TreeGrafter"/>
</dbReference>
<keyword evidence="3" id="KW-1185">Reference proteome</keyword>
<dbReference type="FunFam" id="1.10.287.440:FF:000001">
    <property type="entry name" value="Bifunctional purine biosynthesis protein PURH"/>
    <property type="match status" value="1"/>
</dbReference>
<protein>
    <submittedName>
        <fullName evidence="2">Bifunctional purine biosynthesis protein PURH</fullName>
    </submittedName>
</protein>
<dbReference type="Gene3D" id="1.10.287.440">
    <property type="match status" value="1"/>
</dbReference>
<dbReference type="InterPro" id="IPR002695">
    <property type="entry name" value="PurH-like"/>
</dbReference>
<dbReference type="InterPro" id="IPR036691">
    <property type="entry name" value="Endo/exonu/phosph_ase_sf"/>
</dbReference>
<evidence type="ECO:0000313" key="2">
    <source>
        <dbReference type="EMBL" id="KAK0132941.1"/>
    </source>
</evidence>
<accession>A0AA47M3I3</accession>
<dbReference type="InterPro" id="IPR016193">
    <property type="entry name" value="Cytidine_deaminase-like"/>
</dbReference>
<evidence type="ECO:0000256" key="1">
    <source>
        <dbReference type="SAM" id="MobiDB-lite"/>
    </source>
</evidence>
<dbReference type="GO" id="GO:0005829">
    <property type="term" value="C:cytosol"/>
    <property type="evidence" value="ECO:0007669"/>
    <property type="project" value="TreeGrafter"/>
</dbReference>
<dbReference type="GO" id="GO:0003937">
    <property type="term" value="F:IMP cyclohydrolase activity"/>
    <property type="evidence" value="ECO:0007669"/>
    <property type="project" value="InterPro"/>
</dbReference>
<comment type="caution">
    <text evidence="2">The sequence shown here is derived from an EMBL/GenBank/DDBJ whole genome shotgun (WGS) entry which is preliminary data.</text>
</comment>
<feature type="region of interest" description="Disordered" evidence="1">
    <location>
        <begin position="142"/>
        <end position="171"/>
    </location>
</feature>
<name>A0AA47M3I3_MERPO</name>
<dbReference type="InterPro" id="IPR024051">
    <property type="entry name" value="AICAR_Tfase_dup_dom_sf"/>
</dbReference>
<dbReference type="SMART" id="SM00798">
    <property type="entry name" value="AICARFT_IMPCHas"/>
    <property type="match status" value="1"/>
</dbReference>
<dbReference type="EMBL" id="JAOPHQ010006048">
    <property type="protein sequence ID" value="KAK0132941.1"/>
    <property type="molecule type" value="Genomic_DNA"/>
</dbReference>
<gene>
    <name evidence="2" type="primary">Atic</name>
    <name evidence="2" type="ORF">N1851_031689</name>
</gene>
<evidence type="ECO:0000313" key="3">
    <source>
        <dbReference type="Proteomes" id="UP001174136"/>
    </source>
</evidence>